<feature type="domain" description="FAD-binding" evidence="2">
    <location>
        <begin position="3"/>
        <end position="319"/>
    </location>
</feature>
<dbReference type="InterPro" id="IPR036188">
    <property type="entry name" value="FAD/NAD-bd_sf"/>
</dbReference>
<evidence type="ECO:0000313" key="3">
    <source>
        <dbReference type="EMBL" id="TMQ66061.1"/>
    </source>
</evidence>
<dbReference type="PRINTS" id="PR00420">
    <property type="entry name" value="RNGMNOXGNASE"/>
</dbReference>
<dbReference type="InterPro" id="IPR013785">
    <property type="entry name" value="Aldolase_TIM"/>
</dbReference>
<dbReference type="CDD" id="cd02932">
    <property type="entry name" value="OYE_YqiM_FMN"/>
    <property type="match status" value="1"/>
</dbReference>
<evidence type="ECO:0000259" key="2">
    <source>
        <dbReference type="Pfam" id="PF01494"/>
    </source>
</evidence>
<evidence type="ECO:0000313" key="4">
    <source>
        <dbReference type="Proteomes" id="UP000317691"/>
    </source>
</evidence>
<accession>A0A538TR06</accession>
<name>A0A538TR06_UNCEI</name>
<dbReference type="AlphaFoldDB" id="A0A538TR06"/>
<dbReference type="Pfam" id="PF01494">
    <property type="entry name" value="FAD_binding_3"/>
    <property type="match status" value="1"/>
</dbReference>
<dbReference type="Gene3D" id="3.50.50.60">
    <property type="entry name" value="FAD/NAD(P)-binding domain"/>
    <property type="match status" value="1"/>
</dbReference>
<dbReference type="PANTHER" id="PTHR43303">
    <property type="entry name" value="NADPH DEHYDROGENASE C23G7.10C-RELATED"/>
    <property type="match status" value="1"/>
</dbReference>
<proteinExistence type="predicted"/>
<dbReference type="InterPro" id="IPR001155">
    <property type="entry name" value="OxRdtase_FMN_N"/>
</dbReference>
<sequence>MRVVSVGGGPAGLFFAILLKKLDPRHEVEVYERNRLDDTFGFGVVFSDATEEALAHGDRETVSAMAAASHRWDDIEIHYRGTTLTSTGHGFSGLSRKALLKILADRCRALGVRLCFEREIVDPEEVRGADLVLAADGANSVVRERYRDQFRPAVDVRPNRFAWFGTTKPFPAFTFYFKHDPHGLWRVHAYQYDRTHSTFIVEAREETWRAAGMERATEQETIALCERLFADELQGHRLLSNRSIWRSFPTIRNERWRHENVVLLGDAAHTAHFSVGSGTKLAMEDSIALVEAIGAHRDLPAALDAYETARRPAVESLQRAAQASLQWFEDTERYMELDPLQFSFALLTRSLRVTHQNLKARDPKFVARVDGWFAGQAARQSGAPLPAPALAGHAIAASAAPAPPPPLFTPFRLRDLVLPNRVVVSPMCQYSAEDGTPNDWHLVHLGSRAMGGAGLVFAEMTNVSSEGRISPGCTGLYKPEHAAAWGRIVKFVHGTTPAKIAIQLGHAGRKASTRRSWEGDNEPLPGGNWPIVAPSAIAYYPHSQVPKEMTRGDMDAAIADYARATRLAMEAGFDMLEIHMAHGYLLASFISPLTNRRNDAYGGPLENRMRFPLEIFDAVRAAWPKERPMSARISAVDWYPGGHGPEDAVGVARMLKAHGCDIIDVSAGQTVPDQRPVYGRLFQTPFADRIRHEVGIATMAVGNISSYADVNTILAAGRADLCLLARAHLWDPYWTRHAAHELGYPLRWPDPYESLNTYKPRFT</sequence>
<dbReference type="Proteomes" id="UP000317691">
    <property type="component" value="Unassembled WGS sequence"/>
</dbReference>
<dbReference type="SUPFAM" id="SSF51395">
    <property type="entry name" value="FMN-linked oxidoreductases"/>
    <property type="match status" value="1"/>
</dbReference>
<dbReference type="GO" id="GO:0003959">
    <property type="term" value="F:NADPH dehydrogenase activity"/>
    <property type="evidence" value="ECO:0007669"/>
    <property type="project" value="InterPro"/>
</dbReference>
<dbReference type="GO" id="GO:0050661">
    <property type="term" value="F:NADP binding"/>
    <property type="evidence" value="ECO:0007669"/>
    <property type="project" value="InterPro"/>
</dbReference>
<dbReference type="InterPro" id="IPR002938">
    <property type="entry name" value="FAD-bd"/>
</dbReference>
<dbReference type="GO" id="GO:0071949">
    <property type="term" value="F:FAD binding"/>
    <property type="evidence" value="ECO:0007669"/>
    <property type="project" value="InterPro"/>
</dbReference>
<dbReference type="EMBL" id="VBOZ01000010">
    <property type="protein sequence ID" value="TMQ66061.1"/>
    <property type="molecule type" value="Genomic_DNA"/>
</dbReference>
<organism evidence="3 4">
    <name type="scientific">Eiseniibacteriota bacterium</name>
    <dbReference type="NCBI Taxonomy" id="2212470"/>
    <lineage>
        <taxon>Bacteria</taxon>
        <taxon>Candidatus Eiseniibacteriota</taxon>
    </lineage>
</organism>
<reference evidence="3 4" key="1">
    <citation type="journal article" date="2019" name="Nat. Microbiol.">
        <title>Mediterranean grassland soil C-N compound turnover is dependent on rainfall and depth, and is mediated by genomically divergent microorganisms.</title>
        <authorList>
            <person name="Diamond S."/>
            <person name="Andeer P.F."/>
            <person name="Li Z."/>
            <person name="Crits-Christoph A."/>
            <person name="Burstein D."/>
            <person name="Anantharaman K."/>
            <person name="Lane K.R."/>
            <person name="Thomas B.C."/>
            <person name="Pan C."/>
            <person name="Northen T.R."/>
            <person name="Banfield J.F."/>
        </authorList>
    </citation>
    <scope>NUCLEOTIDE SEQUENCE [LARGE SCALE GENOMIC DNA]</scope>
    <source>
        <strain evidence="3">WS_9</strain>
    </source>
</reference>
<feature type="domain" description="NADH:flavin oxidoreductase/NADH oxidase N-terminal" evidence="1">
    <location>
        <begin position="407"/>
        <end position="742"/>
    </location>
</feature>
<gene>
    <name evidence="3" type="ORF">E6K79_04155</name>
</gene>
<dbReference type="PANTHER" id="PTHR43303:SF3">
    <property type="entry name" value="BLR3436 PROTEIN"/>
    <property type="match status" value="1"/>
</dbReference>
<dbReference type="NCBIfam" id="NF006101">
    <property type="entry name" value="PRK08255.1"/>
    <property type="match status" value="1"/>
</dbReference>
<comment type="caution">
    <text evidence="3">The sequence shown here is derived from an EMBL/GenBank/DDBJ whole genome shotgun (WGS) entry which is preliminary data.</text>
</comment>
<dbReference type="Pfam" id="PF00724">
    <property type="entry name" value="Oxidored_FMN"/>
    <property type="match status" value="1"/>
</dbReference>
<dbReference type="SUPFAM" id="SSF51905">
    <property type="entry name" value="FAD/NAD(P)-binding domain"/>
    <property type="match status" value="1"/>
</dbReference>
<dbReference type="Gene3D" id="3.20.20.70">
    <property type="entry name" value="Aldolase class I"/>
    <property type="match status" value="1"/>
</dbReference>
<protein>
    <submittedName>
        <fullName evidence="3">Bifunctional salicylyl-CoA 5-hydroxylase/oxidoreductase</fullName>
    </submittedName>
</protein>
<evidence type="ECO:0000259" key="1">
    <source>
        <dbReference type="Pfam" id="PF00724"/>
    </source>
</evidence>
<dbReference type="GO" id="GO:0010181">
    <property type="term" value="F:FMN binding"/>
    <property type="evidence" value="ECO:0007669"/>
    <property type="project" value="InterPro"/>
</dbReference>
<dbReference type="InterPro" id="IPR044152">
    <property type="entry name" value="YqjM-like"/>
</dbReference>
<dbReference type="Gene3D" id="3.30.9.20">
    <property type="match status" value="1"/>
</dbReference>